<sequence length="69" mass="7325">MKGRGRQSATPTPPPRSPVPTNDVGDLGGGGRGHRYPWRTPTTSVEGSGSPILNRPRTPSISIFFIGLK</sequence>
<keyword evidence="3" id="KW-1185">Reference proteome</keyword>
<dbReference type="Proteomes" id="UP000233551">
    <property type="component" value="Unassembled WGS sequence"/>
</dbReference>
<dbReference type="AlphaFoldDB" id="A0A2I0ISH0"/>
<evidence type="ECO:0000313" key="2">
    <source>
        <dbReference type="EMBL" id="PKI46945.1"/>
    </source>
</evidence>
<organism evidence="2 3">
    <name type="scientific">Punica granatum</name>
    <name type="common">Pomegranate</name>
    <dbReference type="NCBI Taxonomy" id="22663"/>
    <lineage>
        <taxon>Eukaryota</taxon>
        <taxon>Viridiplantae</taxon>
        <taxon>Streptophyta</taxon>
        <taxon>Embryophyta</taxon>
        <taxon>Tracheophyta</taxon>
        <taxon>Spermatophyta</taxon>
        <taxon>Magnoliopsida</taxon>
        <taxon>eudicotyledons</taxon>
        <taxon>Gunneridae</taxon>
        <taxon>Pentapetalae</taxon>
        <taxon>rosids</taxon>
        <taxon>malvids</taxon>
        <taxon>Myrtales</taxon>
        <taxon>Lythraceae</taxon>
        <taxon>Punica</taxon>
    </lineage>
</organism>
<name>A0A2I0ISH0_PUNGR</name>
<accession>A0A2I0ISH0</accession>
<protein>
    <submittedName>
        <fullName evidence="2">Uncharacterized protein</fullName>
    </submittedName>
</protein>
<feature type="region of interest" description="Disordered" evidence="1">
    <location>
        <begin position="1"/>
        <end position="57"/>
    </location>
</feature>
<dbReference type="EMBL" id="PGOL01002563">
    <property type="protein sequence ID" value="PKI46945.1"/>
    <property type="molecule type" value="Genomic_DNA"/>
</dbReference>
<comment type="caution">
    <text evidence="2">The sequence shown here is derived from an EMBL/GenBank/DDBJ whole genome shotgun (WGS) entry which is preliminary data.</text>
</comment>
<gene>
    <name evidence="2" type="ORF">CRG98_032644</name>
</gene>
<evidence type="ECO:0000256" key="1">
    <source>
        <dbReference type="SAM" id="MobiDB-lite"/>
    </source>
</evidence>
<proteinExistence type="predicted"/>
<evidence type="ECO:0000313" key="3">
    <source>
        <dbReference type="Proteomes" id="UP000233551"/>
    </source>
</evidence>
<reference evidence="2 3" key="1">
    <citation type="submission" date="2017-11" db="EMBL/GenBank/DDBJ databases">
        <title>De-novo sequencing of pomegranate (Punica granatum L.) genome.</title>
        <authorList>
            <person name="Akparov Z."/>
            <person name="Amiraslanov A."/>
            <person name="Hajiyeva S."/>
            <person name="Abbasov M."/>
            <person name="Kaur K."/>
            <person name="Hamwieh A."/>
            <person name="Solovyev V."/>
            <person name="Salamov A."/>
            <person name="Braich B."/>
            <person name="Kosarev P."/>
            <person name="Mahmoud A."/>
            <person name="Hajiyev E."/>
            <person name="Babayeva S."/>
            <person name="Izzatullayeva V."/>
            <person name="Mammadov A."/>
            <person name="Mammadov A."/>
            <person name="Sharifova S."/>
            <person name="Ojaghi J."/>
            <person name="Eynullazada K."/>
            <person name="Bayramov B."/>
            <person name="Abdulazimova A."/>
            <person name="Shahmuradov I."/>
        </authorList>
    </citation>
    <scope>NUCLEOTIDE SEQUENCE [LARGE SCALE GENOMIC DNA]</scope>
    <source>
        <strain evidence="3">cv. AG2017</strain>
        <tissue evidence="2">Leaf</tissue>
    </source>
</reference>